<sequence>MHVHFFMVFRFFNPFFVASVFNLMFGDLLDYLELFKNLGDFATSGTL</sequence>
<dbReference type="InParanoid" id="A0A0V0Z7L8"/>
<evidence type="ECO:0000256" key="1">
    <source>
        <dbReference type="SAM" id="Phobius"/>
    </source>
</evidence>
<comment type="caution">
    <text evidence="2">The sequence shown here is derived from an EMBL/GenBank/DDBJ whole genome shotgun (WGS) entry which is preliminary data.</text>
</comment>
<gene>
    <name evidence="2" type="ORF">T01_10487</name>
</gene>
<organism evidence="2 3">
    <name type="scientific">Trichinella spiralis</name>
    <name type="common">Trichina worm</name>
    <dbReference type="NCBI Taxonomy" id="6334"/>
    <lineage>
        <taxon>Eukaryota</taxon>
        <taxon>Metazoa</taxon>
        <taxon>Ecdysozoa</taxon>
        <taxon>Nematoda</taxon>
        <taxon>Enoplea</taxon>
        <taxon>Dorylaimia</taxon>
        <taxon>Trichinellida</taxon>
        <taxon>Trichinellidae</taxon>
        <taxon>Trichinella</taxon>
    </lineage>
</organism>
<keyword evidence="1" id="KW-0472">Membrane</keyword>
<feature type="transmembrane region" description="Helical" evidence="1">
    <location>
        <begin position="7"/>
        <end position="25"/>
    </location>
</feature>
<dbReference type="Proteomes" id="UP000054776">
    <property type="component" value="Unassembled WGS sequence"/>
</dbReference>
<keyword evidence="1" id="KW-0812">Transmembrane</keyword>
<dbReference type="AlphaFoldDB" id="A0A0V0Z7L8"/>
<dbReference type="EMBL" id="JYDH01002635">
    <property type="protein sequence ID" value="KRY08452.1"/>
    <property type="molecule type" value="Genomic_DNA"/>
</dbReference>
<name>A0A0V0Z7L8_TRISP</name>
<keyword evidence="3" id="KW-1185">Reference proteome</keyword>
<protein>
    <submittedName>
        <fullName evidence="2">Uncharacterized protein</fullName>
    </submittedName>
</protein>
<keyword evidence="1" id="KW-1133">Transmembrane helix</keyword>
<accession>A0A0V0Z7L8</accession>
<evidence type="ECO:0000313" key="3">
    <source>
        <dbReference type="Proteomes" id="UP000054776"/>
    </source>
</evidence>
<proteinExistence type="predicted"/>
<reference evidence="2 3" key="1">
    <citation type="submission" date="2015-01" db="EMBL/GenBank/DDBJ databases">
        <title>Evolution of Trichinella species and genotypes.</title>
        <authorList>
            <person name="Korhonen P.K."/>
            <person name="Edoardo P."/>
            <person name="Giuseppe L.R."/>
            <person name="Gasser R.B."/>
        </authorList>
    </citation>
    <scope>NUCLEOTIDE SEQUENCE [LARGE SCALE GENOMIC DNA]</scope>
    <source>
        <strain evidence="2">ISS3</strain>
    </source>
</reference>
<evidence type="ECO:0000313" key="2">
    <source>
        <dbReference type="EMBL" id="KRY08452.1"/>
    </source>
</evidence>